<evidence type="ECO:0000313" key="1">
    <source>
        <dbReference type="EMBL" id="KAJ3659666.1"/>
    </source>
</evidence>
<gene>
    <name evidence="1" type="ORF">Zmor_011341</name>
</gene>
<dbReference type="Gene3D" id="3.30.40.10">
    <property type="entry name" value="Zinc/RING finger domain, C3HC4 (zinc finger)"/>
    <property type="match status" value="1"/>
</dbReference>
<dbReference type="InterPro" id="IPR011011">
    <property type="entry name" value="Znf_FYVE_PHD"/>
</dbReference>
<organism evidence="1 2">
    <name type="scientific">Zophobas morio</name>
    <dbReference type="NCBI Taxonomy" id="2755281"/>
    <lineage>
        <taxon>Eukaryota</taxon>
        <taxon>Metazoa</taxon>
        <taxon>Ecdysozoa</taxon>
        <taxon>Arthropoda</taxon>
        <taxon>Hexapoda</taxon>
        <taxon>Insecta</taxon>
        <taxon>Pterygota</taxon>
        <taxon>Neoptera</taxon>
        <taxon>Endopterygota</taxon>
        <taxon>Coleoptera</taxon>
        <taxon>Polyphaga</taxon>
        <taxon>Cucujiformia</taxon>
        <taxon>Tenebrionidae</taxon>
        <taxon>Zophobas</taxon>
    </lineage>
</organism>
<proteinExistence type="predicted"/>
<dbReference type="SUPFAM" id="SSF57903">
    <property type="entry name" value="FYVE/PHD zinc finger"/>
    <property type="match status" value="1"/>
</dbReference>
<dbReference type="InterPro" id="IPR013083">
    <property type="entry name" value="Znf_RING/FYVE/PHD"/>
</dbReference>
<evidence type="ECO:0000313" key="2">
    <source>
        <dbReference type="Proteomes" id="UP001168821"/>
    </source>
</evidence>
<dbReference type="Proteomes" id="UP001168821">
    <property type="component" value="Unassembled WGS sequence"/>
</dbReference>
<protein>
    <recommendedName>
        <fullName evidence="3">Zinc finger protein</fullName>
    </recommendedName>
</protein>
<dbReference type="AlphaFoldDB" id="A0AA38IT16"/>
<accession>A0AA38IT16</accession>
<keyword evidence="2" id="KW-1185">Reference proteome</keyword>
<reference evidence="1" key="1">
    <citation type="journal article" date="2023" name="G3 (Bethesda)">
        <title>Whole genome assemblies of Zophobas morio and Tenebrio molitor.</title>
        <authorList>
            <person name="Kaur S."/>
            <person name="Stinson S.A."/>
            <person name="diCenzo G.C."/>
        </authorList>
    </citation>
    <scope>NUCLEOTIDE SEQUENCE</scope>
    <source>
        <strain evidence="1">QUZm001</strain>
    </source>
</reference>
<name>A0AA38IT16_9CUCU</name>
<evidence type="ECO:0008006" key="3">
    <source>
        <dbReference type="Google" id="ProtNLM"/>
    </source>
</evidence>
<dbReference type="EMBL" id="JALNTZ010000003">
    <property type="protein sequence ID" value="KAJ3659666.1"/>
    <property type="molecule type" value="Genomic_DNA"/>
</dbReference>
<sequence>MNNCANCTGPIKENTNYINCDACQRFLHMNYVGLNEHDVKLTRAKSKVVKVVCNSCHTNIRQLKDLKTPITAFPEQITANINKIKDDSQTPISQLKSSLPTVQPKDVQFEDVIQEFTERQKRKVNLIIFGVDEECQDYISDSDPKEQLIVRLFENDKSSLNNILSTIDLNYNNVDLNIQHLGRFVKGSLRPRSVRVTLNSELDVLNLLRNAKVLKTTCVTKMYLSLWTTHLDKYLTTNNF</sequence>
<comment type="caution">
    <text evidence="1">The sequence shown here is derived from an EMBL/GenBank/DDBJ whole genome shotgun (WGS) entry which is preliminary data.</text>
</comment>